<evidence type="ECO:0000313" key="2">
    <source>
        <dbReference type="Proteomes" id="UP000789702"/>
    </source>
</evidence>
<proteinExistence type="predicted"/>
<gene>
    <name evidence="1" type="ORF">DHETER_LOCUS9698</name>
</gene>
<evidence type="ECO:0000313" key="1">
    <source>
        <dbReference type="EMBL" id="CAG8659811.1"/>
    </source>
</evidence>
<comment type="caution">
    <text evidence="1">The sequence shown here is derived from an EMBL/GenBank/DDBJ whole genome shotgun (WGS) entry which is preliminary data.</text>
</comment>
<keyword evidence="2" id="KW-1185">Reference proteome</keyword>
<organism evidence="1 2">
    <name type="scientific">Dentiscutata heterogama</name>
    <dbReference type="NCBI Taxonomy" id="1316150"/>
    <lineage>
        <taxon>Eukaryota</taxon>
        <taxon>Fungi</taxon>
        <taxon>Fungi incertae sedis</taxon>
        <taxon>Mucoromycota</taxon>
        <taxon>Glomeromycotina</taxon>
        <taxon>Glomeromycetes</taxon>
        <taxon>Diversisporales</taxon>
        <taxon>Gigasporaceae</taxon>
        <taxon>Dentiscutata</taxon>
    </lineage>
</organism>
<sequence length="91" mass="10402">HPTKKYKSLGSALDHISKVYNTDYKIISKGHQNEIEIEKVENKASINYQQRAKLGYAIAYEVSDCYQSGTANVKYYETGNNMGKVEYKESK</sequence>
<name>A0ACA9NM27_9GLOM</name>
<feature type="non-terminal residue" evidence="1">
    <location>
        <position position="91"/>
    </location>
</feature>
<dbReference type="Proteomes" id="UP000789702">
    <property type="component" value="Unassembled WGS sequence"/>
</dbReference>
<feature type="non-terminal residue" evidence="1">
    <location>
        <position position="1"/>
    </location>
</feature>
<reference evidence="1" key="1">
    <citation type="submission" date="2021-06" db="EMBL/GenBank/DDBJ databases">
        <authorList>
            <person name="Kallberg Y."/>
            <person name="Tangrot J."/>
            <person name="Rosling A."/>
        </authorList>
    </citation>
    <scope>NUCLEOTIDE SEQUENCE</scope>
    <source>
        <strain evidence="1">IL203A</strain>
    </source>
</reference>
<dbReference type="EMBL" id="CAJVPU010017493">
    <property type="protein sequence ID" value="CAG8659811.1"/>
    <property type="molecule type" value="Genomic_DNA"/>
</dbReference>
<protein>
    <submittedName>
        <fullName evidence="1">10465_t:CDS:1</fullName>
    </submittedName>
</protein>
<accession>A0ACA9NM27</accession>